<comment type="similarity">
    <text evidence="1">Belongs to the bacterial solute-binding protein 8 family.</text>
</comment>
<dbReference type="RefSeq" id="WP_307200287.1">
    <property type="nucleotide sequence ID" value="NZ_JAUTAN010000001.1"/>
</dbReference>
<dbReference type="PROSITE" id="PS50983">
    <property type="entry name" value="FE_B12_PBP"/>
    <property type="match status" value="1"/>
</dbReference>
<accession>A0AAJ1U7F3</accession>
<sequence>MPTPARTLPTRTLPTRALPALVATLVAAPLVLTGCAASEAEDASGSVTLENCGEEASYDAPVERIVATSNSANVGTLLRVGAIDRIAAMSLSAGNDALMDALFDVEVGDVPRLVSPISMEAVVGAEPDLLVGSYSGLFSGSSGVTREDAAERGIPTYVISDSCRQDPAAGASSALGTMDPWDAVRADLENYGALTGNEDEAAAARAELDERLAALADAPRGDAPPSVLLFDSGETDLYTSGRNGPPQGIIEAAGATNVFDDEDTTWFRASWEAVAERQPDVIVVMDYRSDAADEVEQKIATIRDQAALAGSAAVAEDRIIVLPLALFTSGYGNVEAAEQLRAGLERLGLLPDSGITGTIDLDALP</sequence>
<organism evidence="4 5">
    <name type="scientific">Nocardioides zeae</name>
    <dbReference type="NCBI Taxonomy" id="1457234"/>
    <lineage>
        <taxon>Bacteria</taxon>
        <taxon>Bacillati</taxon>
        <taxon>Actinomycetota</taxon>
        <taxon>Actinomycetes</taxon>
        <taxon>Propionibacteriales</taxon>
        <taxon>Nocardioidaceae</taxon>
        <taxon>Nocardioides</taxon>
    </lineage>
</organism>
<dbReference type="InterPro" id="IPR050902">
    <property type="entry name" value="ABC_Transporter_SBP"/>
</dbReference>
<proteinExistence type="inferred from homology"/>
<name>A0AAJ1U7F3_9ACTN</name>
<feature type="chain" id="PRO_5042582915" evidence="2">
    <location>
        <begin position="37"/>
        <end position="365"/>
    </location>
</feature>
<evidence type="ECO:0000259" key="3">
    <source>
        <dbReference type="PROSITE" id="PS50983"/>
    </source>
</evidence>
<dbReference type="EMBL" id="JAUTAN010000001">
    <property type="protein sequence ID" value="MDQ1104712.1"/>
    <property type="molecule type" value="Genomic_DNA"/>
</dbReference>
<dbReference type="Proteomes" id="UP001239215">
    <property type="component" value="Unassembled WGS sequence"/>
</dbReference>
<evidence type="ECO:0000256" key="2">
    <source>
        <dbReference type="SAM" id="SignalP"/>
    </source>
</evidence>
<dbReference type="InterPro" id="IPR002491">
    <property type="entry name" value="ABC_transptr_periplasmic_BD"/>
</dbReference>
<dbReference type="PROSITE" id="PS51257">
    <property type="entry name" value="PROKAR_LIPOPROTEIN"/>
    <property type="match status" value="1"/>
</dbReference>
<gene>
    <name evidence="4" type="ORF">QE405_001996</name>
</gene>
<evidence type="ECO:0000256" key="1">
    <source>
        <dbReference type="ARBA" id="ARBA00008814"/>
    </source>
</evidence>
<evidence type="ECO:0000313" key="5">
    <source>
        <dbReference type="Proteomes" id="UP001239215"/>
    </source>
</evidence>
<protein>
    <submittedName>
        <fullName evidence="4">Iron complex transport system substrate-binding protein</fullName>
    </submittedName>
</protein>
<reference evidence="4" key="1">
    <citation type="submission" date="2023-07" db="EMBL/GenBank/DDBJ databases">
        <title>Functional and genomic diversity of the sorghum phyllosphere microbiome.</title>
        <authorList>
            <person name="Shade A."/>
        </authorList>
    </citation>
    <scope>NUCLEOTIDE SEQUENCE</scope>
    <source>
        <strain evidence="4">SORGH_AS_1067</strain>
    </source>
</reference>
<dbReference type="AlphaFoldDB" id="A0AAJ1U7F3"/>
<dbReference type="PANTHER" id="PTHR30535:SF7">
    <property type="entry name" value="IRON(III) DICITRATE-BINDING PROTEIN"/>
    <property type="match status" value="1"/>
</dbReference>
<feature type="domain" description="Fe/B12 periplasmic-binding" evidence="3">
    <location>
        <begin position="65"/>
        <end position="355"/>
    </location>
</feature>
<dbReference type="PANTHER" id="PTHR30535">
    <property type="entry name" value="VITAMIN B12-BINDING PROTEIN"/>
    <property type="match status" value="1"/>
</dbReference>
<dbReference type="SUPFAM" id="SSF53807">
    <property type="entry name" value="Helical backbone' metal receptor"/>
    <property type="match status" value="1"/>
</dbReference>
<dbReference type="Gene3D" id="3.40.50.1980">
    <property type="entry name" value="Nitrogenase molybdenum iron protein domain"/>
    <property type="match status" value="2"/>
</dbReference>
<dbReference type="Pfam" id="PF01497">
    <property type="entry name" value="Peripla_BP_2"/>
    <property type="match status" value="1"/>
</dbReference>
<evidence type="ECO:0000313" key="4">
    <source>
        <dbReference type="EMBL" id="MDQ1104712.1"/>
    </source>
</evidence>
<keyword evidence="2" id="KW-0732">Signal</keyword>
<comment type="caution">
    <text evidence="4">The sequence shown here is derived from an EMBL/GenBank/DDBJ whole genome shotgun (WGS) entry which is preliminary data.</text>
</comment>
<feature type="signal peptide" evidence="2">
    <location>
        <begin position="1"/>
        <end position="36"/>
    </location>
</feature>